<organism evidence="2 3">
    <name type="scientific">Microbacterium testaceum (strain StLB037)</name>
    <dbReference type="NCBI Taxonomy" id="979556"/>
    <lineage>
        <taxon>Bacteria</taxon>
        <taxon>Bacillati</taxon>
        <taxon>Actinomycetota</taxon>
        <taxon>Actinomycetes</taxon>
        <taxon>Micrococcales</taxon>
        <taxon>Microbacteriaceae</taxon>
        <taxon>Microbacterium</taxon>
    </lineage>
</organism>
<dbReference type="Proteomes" id="UP000008975">
    <property type="component" value="Chromosome"/>
</dbReference>
<feature type="transmembrane region" description="Helical" evidence="1">
    <location>
        <begin position="64"/>
        <end position="83"/>
    </location>
</feature>
<feature type="transmembrane region" description="Helical" evidence="1">
    <location>
        <begin position="95"/>
        <end position="114"/>
    </location>
</feature>
<evidence type="ECO:0000256" key="1">
    <source>
        <dbReference type="SAM" id="Phobius"/>
    </source>
</evidence>
<sequence>MAVLDLIAAIAAAAVAVTVLFLAHGRHGDDRGGPRAELVRYFGVAALAALACAFLNVLEETGGGTFAAAVGNATNVLAPGLAWAGMRRLNARPAIGAISAGAGAILMLAVTYVVSLDEAILLKTAAIAAFSALTAIEARRRPVSAIGGTVLLAWAMGVFALYNAGRLILAATAGMYSPLWERVGSAEITSVASALAIVVVTAATVQMGRQLDDDPAPGTRAHDRGALRQEAAALLRVHPAVAVVVVRLPELDLIRAAHSSDRADQMLASLAAAAHAAIPDVAAGIPARDTVFLLLSADIDGGHVEDSVSEAFAATMPSIGYDDTPDLSFEHHRVDDVEGVSLLMESRRLRPRQGLAH</sequence>
<feature type="transmembrane region" description="Helical" evidence="1">
    <location>
        <begin position="150"/>
        <end position="176"/>
    </location>
</feature>
<dbReference type="AlphaFoldDB" id="E8NEI6"/>
<dbReference type="HOGENOM" id="CLU_775710_0_0_11"/>
<proteinExistence type="predicted"/>
<reference evidence="2 3" key="1">
    <citation type="journal article" date="2011" name="J. Bacteriol.">
        <title>Genome sequence of Microbacterium testaceum StLB037, an N-acylhomoserine lactone-degrading bacterium isolated from potato leaves.</title>
        <authorList>
            <person name="Morohoshi T."/>
            <person name="Wang W.-Z."/>
            <person name="Someya N."/>
            <person name="Ikeda T."/>
        </authorList>
    </citation>
    <scope>NUCLEOTIDE SEQUENCE [LARGE SCALE GENOMIC DNA]</scope>
    <source>
        <strain evidence="2 3">StLB037</strain>
    </source>
</reference>
<keyword evidence="1" id="KW-0472">Membrane</keyword>
<dbReference type="KEGG" id="mts:MTES_0888"/>
<feature type="transmembrane region" description="Helical" evidence="1">
    <location>
        <begin position="120"/>
        <end position="138"/>
    </location>
</feature>
<dbReference type="RefSeq" id="WP_013583979.1">
    <property type="nucleotide sequence ID" value="NC_015125.1"/>
</dbReference>
<keyword evidence="1" id="KW-0812">Transmembrane</keyword>
<feature type="transmembrane region" description="Helical" evidence="1">
    <location>
        <begin position="38"/>
        <end position="58"/>
    </location>
</feature>
<accession>E8NEI6</accession>
<keyword evidence="1" id="KW-1133">Transmembrane helix</keyword>
<name>E8NEI6_MICTS</name>
<gene>
    <name evidence="2" type="ordered locus">MTES_0888</name>
</gene>
<protein>
    <submittedName>
        <fullName evidence="2">Phage protein U</fullName>
    </submittedName>
</protein>
<feature type="transmembrane region" description="Helical" evidence="1">
    <location>
        <begin position="6"/>
        <end position="26"/>
    </location>
</feature>
<reference key="2">
    <citation type="submission" date="2011-02" db="EMBL/GenBank/DDBJ databases">
        <title>Genome sequence of Microbacterium testaceum StLB037.</title>
        <authorList>
            <person name="Morohoshi T."/>
            <person name="Wang W.Z."/>
            <person name="Someya N."/>
            <person name="Ikeda T."/>
        </authorList>
    </citation>
    <scope>NUCLEOTIDE SEQUENCE</scope>
    <source>
        <strain>StLB037</strain>
    </source>
</reference>
<evidence type="ECO:0000313" key="2">
    <source>
        <dbReference type="EMBL" id="BAJ73852.1"/>
    </source>
</evidence>
<dbReference type="EMBL" id="AP012052">
    <property type="protein sequence ID" value="BAJ73852.1"/>
    <property type="molecule type" value="Genomic_DNA"/>
</dbReference>
<dbReference type="OrthoDB" id="5064981at2"/>
<evidence type="ECO:0000313" key="3">
    <source>
        <dbReference type="Proteomes" id="UP000008975"/>
    </source>
</evidence>